<feature type="region of interest" description="Disordered" evidence="1">
    <location>
        <begin position="191"/>
        <end position="226"/>
    </location>
</feature>
<evidence type="ECO:0000313" key="2">
    <source>
        <dbReference type="EMBL" id="MEO4938492.1"/>
    </source>
</evidence>
<accession>A0ABV0HZ10</accession>
<protein>
    <submittedName>
        <fullName evidence="2">Uncharacterized protein</fullName>
    </submittedName>
</protein>
<dbReference type="Proteomes" id="UP001491715">
    <property type="component" value="Unassembled WGS sequence"/>
</dbReference>
<reference evidence="2 3" key="1">
    <citation type="submission" date="2024-05" db="EMBL/GenBank/DDBJ databases">
        <title>Human gut microbiome strain richness.</title>
        <authorList>
            <person name="Chen-Liaw A."/>
        </authorList>
    </citation>
    <scope>NUCLEOTIDE SEQUENCE [LARGE SCALE GENOMIC DNA]</scope>
    <source>
        <strain evidence="2 3">1001271st1_B1_1001271B_150615</strain>
    </source>
</reference>
<comment type="caution">
    <text evidence="2">The sequence shown here is derived from an EMBL/GenBank/DDBJ whole genome shotgun (WGS) entry which is preliminary data.</text>
</comment>
<dbReference type="RefSeq" id="WP_008673433.1">
    <property type="nucleotide sequence ID" value="NZ_JBDQBE010000011.1"/>
</dbReference>
<feature type="compositionally biased region" description="Basic and acidic residues" evidence="1">
    <location>
        <begin position="213"/>
        <end position="226"/>
    </location>
</feature>
<name>A0ABV0HZ10_9BACE</name>
<dbReference type="EMBL" id="JBDQBE010000011">
    <property type="protein sequence ID" value="MEO4938492.1"/>
    <property type="molecule type" value="Genomic_DNA"/>
</dbReference>
<feature type="compositionally biased region" description="Polar residues" evidence="1">
    <location>
        <begin position="196"/>
        <end position="209"/>
    </location>
</feature>
<evidence type="ECO:0000313" key="3">
    <source>
        <dbReference type="Proteomes" id="UP001491715"/>
    </source>
</evidence>
<feature type="region of interest" description="Disordered" evidence="1">
    <location>
        <begin position="90"/>
        <end position="112"/>
    </location>
</feature>
<evidence type="ECO:0000256" key="1">
    <source>
        <dbReference type="SAM" id="MobiDB-lite"/>
    </source>
</evidence>
<proteinExistence type="predicted"/>
<sequence>MQKALSDSFFIQHKHKINTMEQEKILSTLSEKLGETSFSPQTLQTYIELNPIAEGSEPDEAYWNKAVGFLKGMQGQYNHDVATKVEDFKKNYKPQPTPPTPPTPPVPPKNDDELEKKLKELEARLDAEDSKKVQADLLKKVTAAMKAKQANDDYVLSKTLQGVTFDTKKTVDELVTEFLPKYDAEYKACRGYGTAPRTSDGSGGTQHNAASRYFERKGKKEGWKKN</sequence>
<organism evidence="2 3">
    <name type="scientific">Bacteroides humanifaecis</name>
    <dbReference type="NCBI Taxonomy" id="2792859"/>
    <lineage>
        <taxon>Bacteria</taxon>
        <taxon>Pseudomonadati</taxon>
        <taxon>Bacteroidota</taxon>
        <taxon>Bacteroidia</taxon>
        <taxon>Bacteroidales</taxon>
        <taxon>Bacteroidaceae</taxon>
        <taxon>Bacteroides</taxon>
    </lineage>
</organism>
<keyword evidence="3" id="KW-1185">Reference proteome</keyword>
<gene>
    <name evidence="2" type="ORF">ABHZ06_11565</name>
</gene>
<feature type="compositionally biased region" description="Pro residues" evidence="1">
    <location>
        <begin position="95"/>
        <end position="108"/>
    </location>
</feature>